<evidence type="ECO:0000256" key="2">
    <source>
        <dbReference type="SAM" id="Phobius"/>
    </source>
</evidence>
<dbReference type="EMBL" id="CP109441">
    <property type="protein sequence ID" value="WUV48204.1"/>
    <property type="molecule type" value="Genomic_DNA"/>
</dbReference>
<dbReference type="RefSeq" id="WP_329412517.1">
    <property type="nucleotide sequence ID" value="NZ_CP109441.1"/>
</dbReference>
<feature type="domain" description="Low molecular weight protein antigen 6 PH" evidence="3">
    <location>
        <begin position="83"/>
        <end position="153"/>
    </location>
</feature>
<evidence type="ECO:0000259" key="3">
    <source>
        <dbReference type="Pfam" id="PF10756"/>
    </source>
</evidence>
<reference evidence="4" key="1">
    <citation type="submission" date="2022-10" db="EMBL/GenBank/DDBJ databases">
        <title>The complete genomes of actinobacterial strains from the NBC collection.</title>
        <authorList>
            <person name="Joergensen T.S."/>
            <person name="Alvarez Arevalo M."/>
            <person name="Sterndorff E.B."/>
            <person name="Faurdal D."/>
            <person name="Vuksanovic O."/>
            <person name="Mourched A.-S."/>
            <person name="Charusanti P."/>
            <person name="Shaw S."/>
            <person name="Blin K."/>
            <person name="Weber T."/>
        </authorList>
    </citation>
    <scope>NUCLEOTIDE SEQUENCE</scope>
    <source>
        <strain evidence="4">NBC_01482</strain>
    </source>
</reference>
<sequence length="240" mass="25852">MSSPHQSVPPAKSSHTPAAGSETGSSPEPTEPKQTAQVIRITQMAYLGVVVLLFCVFFAFVGWPIGLWWLLLLPVAAAVWIERTRTTVSEDGLDLRTVFGSRHLDWAQVAGVGIPKRGFVRAHLTDDTEVKLPAVSYDRLRDLIRASNGRIPDLFAAEAAAREAEYAAREAETESAETNERSDATKTDTEAPATETEAGTAETEARGAETKKAGTNGREAETNTEAKPPATETEARDSDS</sequence>
<dbReference type="InterPro" id="IPR019692">
    <property type="entry name" value="CFP-6_PH"/>
</dbReference>
<keyword evidence="2" id="KW-0812">Transmembrane</keyword>
<accession>A0ABZ1YY89</accession>
<evidence type="ECO:0000313" key="5">
    <source>
        <dbReference type="Proteomes" id="UP001432062"/>
    </source>
</evidence>
<feature type="transmembrane region" description="Helical" evidence="2">
    <location>
        <begin position="45"/>
        <end position="71"/>
    </location>
</feature>
<evidence type="ECO:0000313" key="4">
    <source>
        <dbReference type="EMBL" id="WUV48204.1"/>
    </source>
</evidence>
<feature type="region of interest" description="Disordered" evidence="1">
    <location>
        <begin position="166"/>
        <end position="240"/>
    </location>
</feature>
<feature type="compositionally biased region" description="Basic and acidic residues" evidence="1">
    <location>
        <begin position="203"/>
        <end position="212"/>
    </location>
</feature>
<dbReference type="Pfam" id="PF10756">
    <property type="entry name" value="bPH_6"/>
    <property type="match status" value="1"/>
</dbReference>
<keyword evidence="2" id="KW-0472">Membrane</keyword>
<dbReference type="Proteomes" id="UP001432062">
    <property type="component" value="Chromosome"/>
</dbReference>
<name>A0ABZ1YY89_9NOCA</name>
<evidence type="ECO:0000256" key="1">
    <source>
        <dbReference type="SAM" id="MobiDB-lite"/>
    </source>
</evidence>
<feature type="compositionally biased region" description="Low complexity" evidence="1">
    <location>
        <begin position="190"/>
        <end position="202"/>
    </location>
</feature>
<keyword evidence="2" id="KW-1133">Transmembrane helix</keyword>
<keyword evidence="5" id="KW-1185">Reference proteome</keyword>
<feature type="region of interest" description="Disordered" evidence="1">
    <location>
        <begin position="1"/>
        <end position="34"/>
    </location>
</feature>
<organism evidence="4 5">
    <name type="scientific">Nocardia vinacea</name>
    <dbReference type="NCBI Taxonomy" id="96468"/>
    <lineage>
        <taxon>Bacteria</taxon>
        <taxon>Bacillati</taxon>
        <taxon>Actinomycetota</taxon>
        <taxon>Actinomycetes</taxon>
        <taxon>Mycobacteriales</taxon>
        <taxon>Nocardiaceae</taxon>
        <taxon>Nocardia</taxon>
    </lineage>
</organism>
<feature type="compositionally biased region" description="Polar residues" evidence="1">
    <location>
        <begin position="22"/>
        <end position="34"/>
    </location>
</feature>
<gene>
    <name evidence="4" type="ORF">OG563_08405</name>
</gene>
<proteinExistence type="predicted"/>
<protein>
    <submittedName>
        <fullName evidence="4">PH domain-containing protein</fullName>
    </submittedName>
</protein>
<feature type="compositionally biased region" description="Basic and acidic residues" evidence="1">
    <location>
        <begin position="166"/>
        <end position="189"/>
    </location>
</feature>